<evidence type="ECO:0000256" key="18">
    <source>
        <dbReference type="SAM" id="MobiDB-lite"/>
    </source>
</evidence>
<dbReference type="SUPFAM" id="SSF52172">
    <property type="entry name" value="CheY-like"/>
    <property type="match status" value="2"/>
</dbReference>
<dbReference type="SUPFAM" id="SSF47384">
    <property type="entry name" value="Homodimeric domain of signal transducing histidine kinase"/>
    <property type="match status" value="1"/>
</dbReference>
<dbReference type="Gene3D" id="1.20.120.160">
    <property type="entry name" value="HPT domain"/>
    <property type="match status" value="1"/>
</dbReference>
<keyword evidence="9" id="KW-0418">Kinase</keyword>
<feature type="compositionally biased region" description="Low complexity" evidence="18">
    <location>
        <begin position="843"/>
        <end position="854"/>
    </location>
</feature>
<dbReference type="CDD" id="cd17546">
    <property type="entry name" value="REC_hyHK_CKI1_RcsC-like"/>
    <property type="match status" value="2"/>
</dbReference>
<dbReference type="InterPro" id="IPR000014">
    <property type="entry name" value="PAS"/>
</dbReference>
<dbReference type="SUPFAM" id="SSF47226">
    <property type="entry name" value="Histidine-containing phosphotransfer domain, HPT domain"/>
    <property type="match status" value="1"/>
</dbReference>
<dbReference type="Gene3D" id="3.30.450.20">
    <property type="entry name" value="PAS domain"/>
    <property type="match status" value="2"/>
</dbReference>
<feature type="region of interest" description="Disordered" evidence="18">
    <location>
        <begin position="841"/>
        <end position="869"/>
    </location>
</feature>
<evidence type="ECO:0000256" key="6">
    <source>
        <dbReference type="ARBA" id="ARBA00022679"/>
    </source>
</evidence>
<dbReference type="CDD" id="cd00082">
    <property type="entry name" value="HisKA"/>
    <property type="match status" value="1"/>
</dbReference>
<evidence type="ECO:0000256" key="14">
    <source>
        <dbReference type="ARBA" id="ARBA00064003"/>
    </source>
</evidence>
<dbReference type="Pfam" id="PF13426">
    <property type="entry name" value="PAS_9"/>
    <property type="match status" value="1"/>
</dbReference>
<dbReference type="CDD" id="cd16922">
    <property type="entry name" value="HATPase_EvgS-ArcB-TorS-like"/>
    <property type="match status" value="1"/>
</dbReference>
<evidence type="ECO:0000256" key="15">
    <source>
        <dbReference type="ARBA" id="ARBA00068150"/>
    </source>
</evidence>
<reference evidence="24 25" key="1">
    <citation type="submission" date="2019-11" db="EMBL/GenBank/DDBJ databases">
        <title>Comparative genomics of hydrocarbon-degrading Desulfosarcina strains.</title>
        <authorList>
            <person name="Watanabe M."/>
            <person name="Kojima H."/>
            <person name="Fukui M."/>
        </authorList>
    </citation>
    <scope>NUCLEOTIDE SEQUENCE [LARGE SCALE GENOMIC DNA]</scope>
    <source>
        <strain evidence="24 25">28bB2T</strain>
    </source>
</reference>
<dbReference type="Proteomes" id="UP000425960">
    <property type="component" value="Chromosome"/>
</dbReference>
<evidence type="ECO:0000313" key="25">
    <source>
        <dbReference type="Proteomes" id="UP000425960"/>
    </source>
</evidence>
<dbReference type="SUPFAM" id="SSF55874">
    <property type="entry name" value="ATPase domain of HSP90 chaperone/DNA topoisomerase II/histidine kinase"/>
    <property type="match status" value="1"/>
</dbReference>
<accession>A0A5K7ZL49</accession>
<dbReference type="SMART" id="SM00388">
    <property type="entry name" value="HisKA"/>
    <property type="match status" value="1"/>
</dbReference>
<comment type="subcellular location">
    <subcellularLocation>
        <location evidence="2">Cell membrane</location>
        <topology evidence="2">Multi-pass membrane protein</topology>
    </subcellularLocation>
</comment>
<keyword evidence="8" id="KW-0547">Nucleotide-binding</keyword>
<comment type="catalytic activity">
    <reaction evidence="1">
        <text>ATP + protein L-histidine = ADP + protein N-phospho-L-histidine.</text>
        <dbReference type="EC" id="2.7.13.3"/>
    </reaction>
</comment>
<keyword evidence="6" id="KW-0808">Transferase</keyword>
<dbReference type="PROSITE" id="PS50112">
    <property type="entry name" value="PAS"/>
    <property type="match status" value="2"/>
</dbReference>
<dbReference type="InterPro" id="IPR003594">
    <property type="entry name" value="HATPase_dom"/>
</dbReference>
<dbReference type="EC" id="2.7.13.3" evidence="3"/>
<evidence type="ECO:0000256" key="11">
    <source>
        <dbReference type="ARBA" id="ARBA00022989"/>
    </source>
</evidence>
<feature type="domain" description="Histidine kinase" evidence="19">
    <location>
        <begin position="329"/>
        <end position="550"/>
    </location>
</feature>
<dbReference type="RefSeq" id="WP_155323231.1">
    <property type="nucleotide sequence ID" value="NZ_AP021876.1"/>
</dbReference>
<feature type="modified residue" description="4-aspartylphosphate" evidence="17">
    <location>
        <position position="770"/>
    </location>
</feature>
<dbReference type="PROSITE" id="PS50894">
    <property type="entry name" value="HPT"/>
    <property type="match status" value="1"/>
</dbReference>
<dbReference type="PRINTS" id="PR00344">
    <property type="entry name" value="BCTRLSENSOR"/>
</dbReference>
<feature type="modified residue" description="4-aspartylphosphate" evidence="17">
    <location>
        <position position="625"/>
    </location>
</feature>
<dbReference type="InterPro" id="IPR036890">
    <property type="entry name" value="HATPase_C_sf"/>
</dbReference>
<evidence type="ECO:0000256" key="1">
    <source>
        <dbReference type="ARBA" id="ARBA00000085"/>
    </source>
</evidence>
<dbReference type="NCBIfam" id="TIGR00229">
    <property type="entry name" value="sensory_box"/>
    <property type="match status" value="2"/>
</dbReference>
<dbReference type="SMART" id="SM00448">
    <property type="entry name" value="REC"/>
    <property type="match status" value="2"/>
</dbReference>
<protein>
    <recommendedName>
        <fullName evidence="15">Sensory/regulatory protein RpfC</fullName>
        <ecNumber evidence="3">2.7.13.3</ecNumber>
    </recommendedName>
</protein>
<evidence type="ECO:0000259" key="20">
    <source>
        <dbReference type="PROSITE" id="PS50110"/>
    </source>
</evidence>
<keyword evidence="11" id="KW-1133">Transmembrane helix</keyword>
<dbReference type="SMART" id="SM00086">
    <property type="entry name" value="PAC"/>
    <property type="match status" value="2"/>
</dbReference>
<evidence type="ECO:0000256" key="5">
    <source>
        <dbReference type="ARBA" id="ARBA00022553"/>
    </source>
</evidence>
<evidence type="ECO:0000256" key="2">
    <source>
        <dbReference type="ARBA" id="ARBA00004651"/>
    </source>
</evidence>
<dbReference type="EMBL" id="AP021876">
    <property type="protein sequence ID" value="BBO82902.1"/>
    <property type="molecule type" value="Genomic_DNA"/>
</dbReference>
<dbReference type="PANTHER" id="PTHR45339">
    <property type="entry name" value="HYBRID SIGNAL TRANSDUCTION HISTIDINE KINASE J"/>
    <property type="match status" value="1"/>
</dbReference>
<dbReference type="PANTHER" id="PTHR45339:SF1">
    <property type="entry name" value="HYBRID SIGNAL TRANSDUCTION HISTIDINE KINASE J"/>
    <property type="match status" value="1"/>
</dbReference>
<dbReference type="GO" id="GO:0005886">
    <property type="term" value="C:plasma membrane"/>
    <property type="evidence" value="ECO:0007669"/>
    <property type="project" value="UniProtKB-SubCell"/>
</dbReference>
<comment type="subunit">
    <text evidence="14">At low DSF concentrations, interacts with RpfF.</text>
</comment>
<evidence type="ECO:0000256" key="4">
    <source>
        <dbReference type="ARBA" id="ARBA00022475"/>
    </source>
</evidence>
<dbReference type="Pfam" id="PF08447">
    <property type="entry name" value="PAS_3"/>
    <property type="match status" value="1"/>
</dbReference>
<sequence>MTVEYLILAILIAVIVGMRLRQGRKMRRNVQETMHGLKRLSKAVDQSPASVVITDRNGTIEYVNARFCEVTGYTATEAIGQNPRILKAGNTPPAVYQDLWDTIAAGGEWRGELQNKKKNGALYWESAIISPVTTDDGTIQSYIAVKQDITHQKDVERKLQKSEERFALTTSGGGDGLWDIDIIGKRVWYSDRFREVLGYTDEKDYPNRFESWREGLHPDDRQTTLAAYTAHLKHDTLFDVEYRLRTKNGKWRWFQARGKSLRDKNGHAYRMAGSIADISERKQMEEDLQARVKDLNEIQSAMLNMMEDLDTEKDRAKAATQAKSDFLANMSHEIRTPMNAIIGMSHLALKTDLSPRQQDYISKIDISAKALLRIINDILDFSKIEAGKMEIEKVAFLLGDVLDNLSTLISARAQEKGLEFIFNIAPDLPANLVGDPLRLGQILLNLCSNAVKFTDEGEIVISATVVKQDENGLLAKFSVHDTGIGLPEAFQAKLYHSFSQADTSTTRKYGGTGLGLTICKRLAEMMGGAIGVESDIGKGSTFWFTILFGLPEKQKQHSRDPILLPAGIGCQRVLLVDDNETTLQILQALVEAFGFHVTTATSAYQALNILETTPRQKAFSLVLMDWKMPGMNGIEASRRIKENPMLGEVTTVIMLTAYSREEIMQQAADTGIDAFLLKPVTPSVLFNTIMQAMQKNMDRSRPAKLADAVNPASLTPIRGARILLAEDNEINRSLLREILEGAGFVIEMAKNGREALEQVHKRPCDAVLMDIQMPVMDGKEATRRIRDWECFKNLPIIAMTANAMAGDKEKSLAAGMNDHLTKPIDLDELNACLARWIDPQKITSPAPSPGTTTSQKQLKKPDGESLKAGMPDIDWEAGLKNVAGKQSLYLKLLEEFIRDYKDVDKQVQTALELKRIKTAKRCVHTAKGLSATIGAHSLHHALVSLEASILNNEDVEQGLEHCGIEMNRLASQISGVLSRAPDSIRLRAM</sequence>
<dbReference type="SMART" id="SM00091">
    <property type="entry name" value="PAS"/>
    <property type="match status" value="2"/>
</dbReference>
<dbReference type="InterPro" id="IPR035965">
    <property type="entry name" value="PAS-like_dom_sf"/>
</dbReference>
<evidence type="ECO:0000256" key="17">
    <source>
        <dbReference type="PROSITE-ProRule" id="PRU00169"/>
    </source>
</evidence>
<dbReference type="InterPro" id="IPR008207">
    <property type="entry name" value="Sig_transdc_His_kin_Hpt_dom"/>
</dbReference>
<dbReference type="PROSITE" id="PS50110">
    <property type="entry name" value="RESPONSE_REGULATORY"/>
    <property type="match status" value="2"/>
</dbReference>
<evidence type="ECO:0000259" key="23">
    <source>
        <dbReference type="PROSITE" id="PS50894"/>
    </source>
</evidence>
<feature type="domain" description="PAC" evidence="22">
    <location>
        <begin position="109"/>
        <end position="161"/>
    </location>
</feature>
<keyword evidence="12" id="KW-0902">Two-component regulatory system</keyword>
<feature type="domain" description="PAS" evidence="21">
    <location>
        <begin position="162"/>
        <end position="235"/>
    </location>
</feature>
<feature type="modified residue" description="Phosphohistidine" evidence="16">
    <location>
        <position position="924"/>
    </location>
</feature>
<evidence type="ECO:0000256" key="16">
    <source>
        <dbReference type="PROSITE-ProRule" id="PRU00110"/>
    </source>
</evidence>
<evidence type="ECO:0000259" key="19">
    <source>
        <dbReference type="PROSITE" id="PS50109"/>
    </source>
</evidence>
<feature type="domain" description="PAS" evidence="21">
    <location>
        <begin position="36"/>
        <end position="82"/>
    </location>
</feature>
<keyword evidence="10" id="KW-0067">ATP-binding</keyword>
<dbReference type="Pfam" id="PF01627">
    <property type="entry name" value="Hpt"/>
    <property type="match status" value="1"/>
</dbReference>
<name>A0A5K7ZL49_9BACT</name>
<dbReference type="PROSITE" id="PS50109">
    <property type="entry name" value="HIS_KIN"/>
    <property type="match status" value="1"/>
</dbReference>
<dbReference type="FunFam" id="1.10.287.130:FF:000002">
    <property type="entry name" value="Two-component osmosensing histidine kinase"/>
    <property type="match status" value="1"/>
</dbReference>
<evidence type="ECO:0000256" key="9">
    <source>
        <dbReference type="ARBA" id="ARBA00022777"/>
    </source>
</evidence>
<feature type="domain" description="Response regulatory" evidence="20">
    <location>
        <begin position="572"/>
        <end position="693"/>
    </location>
</feature>
<evidence type="ECO:0000313" key="24">
    <source>
        <dbReference type="EMBL" id="BBO82902.1"/>
    </source>
</evidence>
<dbReference type="Gene3D" id="3.30.565.10">
    <property type="entry name" value="Histidine kinase-like ATPase, C-terminal domain"/>
    <property type="match status" value="1"/>
</dbReference>
<organism evidence="24 25">
    <name type="scientific">Desulfosarcina ovata subsp. sediminis</name>
    <dbReference type="NCBI Taxonomy" id="885957"/>
    <lineage>
        <taxon>Bacteria</taxon>
        <taxon>Pseudomonadati</taxon>
        <taxon>Thermodesulfobacteriota</taxon>
        <taxon>Desulfobacteria</taxon>
        <taxon>Desulfobacterales</taxon>
        <taxon>Desulfosarcinaceae</taxon>
        <taxon>Desulfosarcina</taxon>
    </lineage>
</organism>
<dbReference type="InterPro" id="IPR005467">
    <property type="entry name" value="His_kinase_dom"/>
</dbReference>
<dbReference type="CDD" id="cd00130">
    <property type="entry name" value="PAS"/>
    <property type="match status" value="2"/>
</dbReference>
<feature type="domain" description="PAC" evidence="22">
    <location>
        <begin position="238"/>
        <end position="290"/>
    </location>
</feature>
<dbReference type="Gene3D" id="3.40.50.2300">
    <property type="match status" value="2"/>
</dbReference>
<dbReference type="InterPro" id="IPR004358">
    <property type="entry name" value="Sig_transdc_His_kin-like_C"/>
</dbReference>
<dbReference type="InterPro" id="IPR036641">
    <property type="entry name" value="HPT_dom_sf"/>
</dbReference>
<dbReference type="GO" id="GO:0005524">
    <property type="term" value="F:ATP binding"/>
    <property type="evidence" value="ECO:0007669"/>
    <property type="project" value="UniProtKB-KW"/>
</dbReference>
<dbReference type="SMART" id="SM00387">
    <property type="entry name" value="HATPase_c"/>
    <property type="match status" value="1"/>
</dbReference>
<proteinExistence type="predicted"/>
<dbReference type="Pfam" id="PF00512">
    <property type="entry name" value="HisKA"/>
    <property type="match status" value="1"/>
</dbReference>
<dbReference type="AlphaFoldDB" id="A0A5K7ZL49"/>
<keyword evidence="13" id="KW-0472">Membrane</keyword>
<evidence type="ECO:0000256" key="12">
    <source>
        <dbReference type="ARBA" id="ARBA00023012"/>
    </source>
</evidence>
<dbReference type="KEGG" id="dov:DSCO28_34680"/>
<dbReference type="Gene3D" id="1.10.287.130">
    <property type="match status" value="1"/>
</dbReference>
<evidence type="ECO:0000256" key="10">
    <source>
        <dbReference type="ARBA" id="ARBA00022840"/>
    </source>
</evidence>
<dbReference type="InterPro" id="IPR013655">
    <property type="entry name" value="PAS_fold_3"/>
</dbReference>
<keyword evidence="7" id="KW-0812">Transmembrane</keyword>
<dbReference type="InterPro" id="IPR001610">
    <property type="entry name" value="PAC"/>
</dbReference>
<dbReference type="Pfam" id="PF02518">
    <property type="entry name" value="HATPase_c"/>
    <property type="match status" value="1"/>
</dbReference>
<dbReference type="Pfam" id="PF00072">
    <property type="entry name" value="Response_reg"/>
    <property type="match status" value="2"/>
</dbReference>
<evidence type="ECO:0000256" key="7">
    <source>
        <dbReference type="ARBA" id="ARBA00022692"/>
    </source>
</evidence>
<evidence type="ECO:0000259" key="22">
    <source>
        <dbReference type="PROSITE" id="PS50113"/>
    </source>
</evidence>
<dbReference type="GO" id="GO:0000155">
    <property type="term" value="F:phosphorelay sensor kinase activity"/>
    <property type="evidence" value="ECO:0007669"/>
    <property type="project" value="InterPro"/>
</dbReference>
<dbReference type="InterPro" id="IPR000700">
    <property type="entry name" value="PAS-assoc_C"/>
</dbReference>
<dbReference type="SUPFAM" id="SSF55785">
    <property type="entry name" value="PYP-like sensor domain (PAS domain)"/>
    <property type="match status" value="2"/>
</dbReference>
<dbReference type="InterPro" id="IPR001789">
    <property type="entry name" value="Sig_transdc_resp-reg_receiver"/>
</dbReference>
<feature type="domain" description="Response regulatory" evidence="20">
    <location>
        <begin position="721"/>
        <end position="837"/>
    </location>
</feature>
<keyword evidence="5 17" id="KW-0597">Phosphoprotein</keyword>
<dbReference type="PROSITE" id="PS50113">
    <property type="entry name" value="PAC"/>
    <property type="match status" value="2"/>
</dbReference>
<evidence type="ECO:0000259" key="21">
    <source>
        <dbReference type="PROSITE" id="PS50112"/>
    </source>
</evidence>
<evidence type="ECO:0000256" key="13">
    <source>
        <dbReference type="ARBA" id="ARBA00023136"/>
    </source>
</evidence>
<feature type="domain" description="HPt" evidence="23">
    <location>
        <begin position="885"/>
        <end position="987"/>
    </location>
</feature>
<dbReference type="InterPro" id="IPR011006">
    <property type="entry name" value="CheY-like_superfamily"/>
</dbReference>
<gene>
    <name evidence="24" type="ORF">DSCO28_34680</name>
</gene>
<dbReference type="InterPro" id="IPR003661">
    <property type="entry name" value="HisK_dim/P_dom"/>
</dbReference>
<dbReference type="FunFam" id="3.30.565.10:FF:000010">
    <property type="entry name" value="Sensor histidine kinase RcsC"/>
    <property type="match status" value="1"/>
</dbReference>
<evidence type="ECO:0000256" key="8">
    <source>
        <dbReference type="ARBA" id="ARBA00022741"/>
    </source>
</evidence>
<evidence type="ECO:0000256" key="3">
    <source>
        <dbReference type="ARBA" id="ARBA00012438"/>
    </source>
</evidence>
<dbReference type="InterPro" id="IPR036097">
    <property type="entry name" value="HisK_dim/P_sf"/>
</dbReference>
<keyword evidence="4" id="KW-1003">Cell membrane</keyword>